<dbReference type="EC" id="2.1.1.37" evidence="8"/>
<evidence type="ECO:0000256" key="6">
    <source>
        <dbReference type="PROSITE-ProRule" id="PRU01016"/>
    </source>
</evidence>
<dbReference type="Pfam" id="PF00145">
    <property type="entry name" value="DNA_methylase"/>
    <property type="match status" value="1"/>
</dbReference>
<comment type="catalytic activity">
    <reaction evidence="5 8">
        <text>a 2'-deoxycytidine in DNA + S-adenosyl-L-methionine = a 5-methyl-2'-deoxycytidine in DNA + S-adenosyl-L-homocysteine + H(+)</text>
        <dbReference type="Rhea" id="RHEA:13681"/>
        <dbReference type="Rhea" id="RHEA-COMP:11369"/>
        <dbReference type="Rhea" id="RHEA-COMP:11370"/>
        <dbReference type="ChEBI" id="CHEBI:15378"/>
        <dbReference type="ChEBI" id="CHEBI:57856"/>
        <dbReference type="ChEBI" id="CHEBI:59789"/>
        <dbReference type="ChEBI" id="CHEBI:85452"/>
        <dbReference type="ChEBI" id="CHEBI:85454"/>
        <dbReference type="EC" id="2.1.1.37"/>
    </reaction>
</comment>
<keyword evidence="4" id="KW-0680">Restriction system</keyword>
<evidence type="ECO:0000256" key="2">
    <source>
        <dbReference type="ARBA" id="ARBA00022679"/>
    </source>
</evidence>
<gene>
    <name evidence="9" type="ORF">GGQ61_003759</name>
</gene>
<dbReference type="InterPro" id="IPR018117">
    <property type="entry name" value="C5_DNA_meth_AS"/>
</dbReference>
<dbReference type="NCBIfam" id="TIGR00675">
    <property type="entry name" value="dcm"/>
    <property type="match status" value="1"/>
</dbReference>
<dbReference type="InterPro" id="IPR001525">
    <property type="entry name" value="C5_MeTfrase"/>
</dbReference>
<name>A0A840A6A8_9CAUL</name>
<dbReference type="GO" id="GO:0009307">
    <property type="term" value="P:DNA restriction-modification system"/>
    <property type="evidence" value="ECO:0007669"/>
    <property type="project" value="UniProtKB-KW"/>
</dbReference>
<comment type="caution">
    <text evidence="9">The sequence shown here is derived from an EMBL/GenBank/DDBJ whole genome shotgun (WGS) entry which is preliminary data.</text>
</comment>
<keyword evidence="1 6" id="KW-0489">Methyltransferase</keyword>
<evidence type="ECO:0000313" key="9">
    <source>
        <dbReference type="EMBL" id="MBB3893021.1"/>
    </source>
</evidence>
<dbReference type="RefSeq" id="WP_343056202.1">
    <property type="nucleotide sequence ID" value="NZ_JACIDK010000006.1"/>
</dbReference>
<evidence type="ECO:0000256" key="3">
    <source>
        <dbReference type="ARBA" id="ARBA00022691"/>
    </source>
</evidence>
<dbReference type="EMBL" id="JACIDK010000006">
    <property type="protein sequence ID" value="MBB3893021.1"/>
    <property type="molecule type" value="Genomic_DNA"/>
</dbReference>
<dbReference type="InterPro" id="IPR050750">
    <property type="entry name" value="C5-MTase"/>
</dbReference>
<dbReference type="AlphaFoldDB" id="A0A840A6A8"/>
<proteinExistence type="inferred from homology"/>
<evidence type="ECO:0000256" key="7">
    <source>
        <dbReference type="RuleBase" id="RU000416"/>
    </source>
</evidence>
<dbReference type="Gene3D" id="3.90.120.10">
    <property type="entry name" value="DNA Methylase, subunit A, domain 2"/>
    <property type="match status" value="1"/>
</dbReference>
<keyword evidence="10" id="KW-1185">Reference proteome</keyword>
<evidence type="ECO:0000256" key="4">
    <source>
        <dbReference type="ARBA" id="ARBA00022747"/>
    </source>
</evidence>
<feature type="active site" evidence="6">
    <location>
        <position position="88"/>
    </location>
</feature>
<dbReference type="SUPFAM" id="SSF53335">
    <property type="entry name" value="S-adenosyl-L-methionine-dependent methyltransferases"/>
    <property type="match status" value="1"/>
</dbReference>
<sequence>MIAQRTAKEKAARAMPSFYEFFAGGGMARAGLGKRWTCLFANDFDTKKGLTYQLNYPTGDVLRIDDVRKIKAAELPGHADLIWGSFPCQDLSLAGGGAGLKGERSGTFYPFWEIVKGLVADGRAPKLIALENVLGTLTSHSGRDFEAICKTFADAGYRYGALVINAALFVPQSRPRLFIIGVRDDVEVDPALLSPEPIAPFHTAALQRAFERVSKTAQKKMVWWNIPAPARRNATFADFIEENPTSVSWHTDAERDLLIGKMSPVNKAKLEAAKRAGRRMVGCVYKRTRLDERGVKVQRAEVRFDDVAGCLRTPAGGSSRQVIVVVDGKKVRSRLISARETARLMGLDESYKLPKNYNEAYHLTGDGVAVHVVRHLAEQLFEPLLGVDDAAKAAA</sequence>
<accession>A0A840A6A8</accession>
<dbReference type="GO" id="GO:0003886">
    <property type="term" value="F:DNA (cytosine-5-)-methyltransferase activity"/>
    <property type="evidence" value="ECO:0007669"/>
    <property type="project" value="UniProtKB-EC"/>
</dbReference>
<protein>
    <recommendedName>
        <fullName evidence="8">Cytosine-specific methyltransferase</fullName>
        <ecNumber evidence="8">2.1.1.37</ecNumber>
    </recommendedName>
</protein>
<dbReference type="PANTHER" id="PTHR46098:SF1">
    <property type="entry name" value="TRNA (CYTOSINE(38)-C(5))-METHYLTRANSFERASE"/>
    <property type="match status" value="1"/>
</dbReference>
<dbReference type="GO" id="GO:0032259">
    <property type="term" value="P:methylation"/>
    <property type="evidence" value="ECO:0007669"/>
    <property type="project" value="UniProtKB-KW"/>
</dbReference>
<reference evidence="9 10" key="1">
    <citation type="submission" date="2020-08" db="EMBL/GenBank/DDBJ databases">
        <title>Genomic Encyclopedia of Type Strains, Phase IV (KMG-IV): sequencing the most valuable type-strain genomes for metagenomic binning, comparative biology and taxonomic classification.</title>
        <authorList>
            <person name="Goeker M."/>
        </authorList>
    </citation>
    <scope>NUCLEOTIDE SEQUENCE [LARGE SCALE GENOMIC DNA]</scope>
    <source>
        <strain evidence="9 10">DSM 21793</strain>
    </source>
</reference>
<dbReference type="Proteomes" id="UP000530564">
    <property type="component" value="Unassembled WGS sequence"/>
</dbReference>
<evidence type="ECO:0000313" key="10">
    <source>
        <dbReference type="Proteomes" id="UP000530564"/>
    </source>
</evidence>
<evidence type="ECO:0000256" key="5">
    <source>
        <dbReference type="ARBA" id="ARBA00047422"/>
    </source>
</evidence>
<dbReference type="PRINTS" id="PR00105">
    <property type="entry name" value="C5METTRFRASE"/>
</dbReference>
<keyword evidence="2 6" id="KW-0808">Transferase</keyword>
<dbReference type="InterPro" id="IPR029063">
    <property type="entry name" value="SAM-dependent_MTases_sf"/>
</dbReference>
<dbReference type="PROSITE" id="PS51679">
    <property type="entry name" value="SAM_MT_C5"/>
    <property type="match status" value="1"/>
</dbReference>
<evidence type="ECO:0000256" key="8">
    <source>
        <dbReference type="RuleBase" id="RU000417"/>
    </source>
</evidence>
<dbReference type="PROSITE" id="PS00094">
    <property type="entry name" value="C5_MTASE_1"/>
    <property type="match status" value="1"/>
</dbReference>
<keyword evidence="3 6" id="KW-0949">S-adenosyl-L-methionine</keyword>
<dbReference type="PANTHER" id="PTHR46098">
    <property type="entry name" value="TRNA (CYTOSINE(38)-C(5))-METHYLTRANSFERASE"/>
    <property type="match status" value="1"/>
</dbReference>
<evidence type="ECO:0000256" key="1">
    <source>
        <dbReference type="ARBA" id="ARBA00022603"/>
    </source>
</evidence>
<comment type="similarity">
    <text evidence="6 7">Belongs to the class I-like SAM-binding methyltransferase superfamily. C5-methyltransferase family.</text>
</comment>
<organism evidence="9 10">
    <name type="scientific">Phenylobacterium haematophilum</name>
    <dbReference type="NCBI Taxonomy" id="98513"/>
    <lineage>
        <taxon>Bacteria</taxon>
        <taxon>Pseudomonadati</taxon>
        <taxon>Pseudomonadota</taxon>
        <taxon>Alphaproteobacteria</taxon>
        <taxon>Caulobacterales</taxon>
        <taxon>Caulobacteraceae</taxon>
        <taxon>Phenylobacterium</taxon>
    </lineage>
</organism>
<dbReference type="Gene3D" id="3.40.50.150">
    <property type="entry name" value="Vaccinia Virus protein VP39"/>
    <property type="match status" value="1"/>
</dbReference>